<proteinExistence type="predicted"/>
<dbReference type="Proteomes" id="UP000545761">
    <property type="component" value="Unassembled WGS sequence"/>
</dbReference>
<organism evidence="3 4">
    <name type="scientific">Streptomyces himalayensis subsp. himalayensis</name>
    <dbReference type="NCBI Taxonomy" id="2756131"/>
    <lineage>
        <taxon>Bacteria</taxon>
        <taxon>Bacillati</taxon>
        <taxon>Actinomycetota</taxon>
        <taxon>Actinomycetes</taxon>
        <taxon>Kitasatosporales</taxon>
        <taxon>Streptomycetaceae</taxon>
        <taxon>Streptomyces</taxon>
        <taxon>Streptomyces himalayensis</taxon>
    </lineage>
</organism>
<reference evidence="3 4" key="1">
    <citation type="submission" date="2020-07" db="EMBL/GenBank/DDBJ databases">
        <title>Streptomyces isolated from Indian soil.</title>
        <authorList>
            <person name="Mandal S."/>
            <person name="Maiti P.K."/>
        </authorList>
    </citation>
    <scope>NUCLEOTIDE SEQUENCE [LARGE SCALE GENOMIC DNA]</scope>
    <source>
        <strain evidence="3 4">PSKA28</strain>
    </source>
</reference>
<protein>
    <recommendedName>
        <fullName evidence="2">DUF3670 domain-containing protein</fullName>
    </recommendedName>
</protein>
<dbReference type="EMBL" id="JACEHE010000070">
    <property type="protein sequence ID" value="MBA2952015.1"/>
    <property type="molecule type" value="Genomic_DNA"/>
</dbReference>
<evidence type="ECO:0000313" key="3">
    <source>
        <dbReference type="EMBL" id="MBA2952015.1"/>
    </source>
</evidence>
<evidence type="ECO:0000313" key="4">
    <source>
        <dbReference type="Proteomes" id="UP000545761"/>
    </source>
</evidence>
<sequence>MRLRWEIATADRSLTADEVERLTAAHRPLVRPRDGWVLLDDRLARRLRRTPRELTGVQALTAARTVQATDLSETDQRAGLSREQTALYQA</sequence>
<evidence type="ECO:0000256" key="1">
    <source>
        <dbReference type="SAM" id="MobiDB-lite"/>
    </source>
</evidence>
<dbReference type="Pfam" id="PF12419">
    <property type="entry name" value="DUF3670"/>
    <property type="match status" value="1"/>
</dbReference>
<evidence type="ECO:0000259" key="2">
    <source>
        <dbReference type="Pfam" id="PF12419"/>
    </source>
</evidence>
<dbReference type="AlphaFoldDB" id="A0A7W0DVJ1"/>
<dbReference type="InterPro" id="IPR022138">
    <property type="entry name" value="DUF3670"/>
</dbReference>
<accession>A0A7W0DVJ1</accession>
<feature type="region of interest" description="Disordered" evidence="1">
    <location>
        <begin position="68"/>
        <end position="90"/>
    </location>
</feature>
<gene>
    <name evidence="3" type="ORF">H1D24_41300</name>
</gene>
<comment type="caution">
    <text evidence="3">The sequence shown here is derived from an EMBL/GenBank/DDBJ whole genome shotgun (WGS) entry which is preliminary data.</text>
</comment>
<feature type="domain" description="DUF3670" evidence="2">
    <location>
        <begin position="3"/>
        <end position="67"/>
    </location>
</feature>
<name>A0A7W0DVJ1_9ACTN</name>